<evidence type="ECO:0000313" key="1">
    <source>
        <dbReference type="EMBL" id="SIO24590.1"/>
    </source>
</evidence>
<gene>
    <name evidence="1" type="ORF">SAMN05444168_3743</name>
</gene>
<reference evidence="1 2" key="1">
    <citation type="submission" date="2016-11" db="EMBL/GenBank/DDBJ databases">
        <authorList>
            <person name="Jaros S."/>
            <person name="Januszkiewicz K."/>
            <person name="Wedrychowicz H."/>
        </authorList>
    </citation>
    <scope>NUCLEOTIDE SEQUENCE [LARGE SCALE GENOMIC DNA]</scope>
    <source>
        <strain evidence="1 2">GAS86</strain>
    </source>
</reference>
<dbReference type="EMBL" id="FSRM01000001">
    <property type="protein sequence ID" value="SIO24590.1"/>
    <property type="molecule type" value="Genomic_DNA"/>
</dbReference>
<accession>A0A1N6HXY9</accession>
<name>A0A1N6HXY9_9BURK</name>
<dbReference type="Proteomes" id="UP000184693">
    <property type="component" value="Unassembled WGS sequence"/>
</dbReference>
<dbReference type="AlphaFoldDB" id="A0A1N6HXY9"/>
<proteinExistence type="predicted"/>
<organism evidence="1 2">
    <name type="scientific">Paraburkholderia phenazinium</name>
    <dbReference type="NCBI Taxonomy" id="60549"/>
    <lineage>
        <taxon>Bacteria</taxon>
        <taxon>Pseudomonadati</taxon>
        <taxon>Pseudomonadota</taxon>
        <taxon>Betaproteobacteria</taxon>
        <taxon>Burkholderiales</taxon>
        <taxon>Burkholderiaceae</taxon>
        <taxon>Paraburkholderia</taxon>
    </lineage>
</organism>
<evidence type="ECO:0000313" key="2">
    <source>
        <dbReference type="Proteomes" id="UP000184693"/>
    </source>
</evidence>
<protein>
    <submittedName>
        <fullName evidence="1">Uncharacterized protein</fullName>
    </submittedName>
</protein>
<sequence>MILSVCFIFPLAIICMISMPLRMTLAAEVLEPDFRSVDAFDRPMVLLNHVIQILDLTNLGGRVAPSVHHAQRGQVGSAFVDRHRLGYAVLLERFLEKNWSVALLRLVRRRKSMCCLPCPRPDRDNPIHAGFVHPLDLANWPIAAAEHRLKHRQKLDGPAVHHGVIDRSPTLRHHFVATRAKRIGNVPTHAATSVGSSLRCFKSVRRLPRPLWAAAR</sequence>